<evidence type="ECO:0000256" key="6">
    <source>
        <dbReference type="ARBA" id="ARBA00023242"/>
    </source>
</evidence>
<keyword evidence="6" id="KW-0539">Nucleus</keyword>
<dbReference type="SMART" id="SM00751">
    <property type="entry name" value="BSD"/>
    <property type="match status" value="2"/>
</dbReference>
<dbReference type="Pfam" id="PF03909">
    <property type="entry name" value="BSD"/>
    <property type="match status" value="1"/>
</dbReference>
<dbReference type="Proteomes" id="UP000274131">
    <property type="component" value="Unassembled WGS sequence"/>
</dbReference>
<keyword evidence="7" id="KW-0472">Membrane</keyword>
<dbReference type="Gene3D" id="6.10.140.1200">
    <property type="match status" value="1"/>
</dbReference>
<dbReference type="InterPro" id="IPR027079">
    <property type="entry name" value="Tfb1/GTF2H1"/>
</dbReference>
<name>A0A0N4V9X1_ENTVE</name>
<dbReference type="PROSITE" id="PS50858">
    <property type="entry name" value="BSD"/>
    <property type="match status" value="2"/>
</dbReference>
<evidence type="ECO:0000313" key="11">
    <source>
        <dbReference type="WBParaSite" id="EVEC_0000724801-mRNA-1"/>
    </source>
</evidence>
<evidence type="ECO:0000256" key="2">
    <source>
        <dbReference type="ARBA" id="ARBA00009448"/>
    </source>
</evidence>
<reference evidence="9 10" key="2">
    <citation type="submission" date="2018-10" db="EMBL/GenBank/DDBJ databases">
        <authorList>
            <consortium name="Pathogen Informatics"/>
        </authorList>
    </citation>
    <scope>NUCLEOTIDE SEQUENCE [LARGE SCALE GENOMIC DNA]</scope>
</reference>
<evidence type="ECO:0000256" key="1">
    <source>
        <dbReference type="ARBA" id="ARBA00004123"/>
    </source>
</evidence>
<comment type="subcellular location">
    <subcellularLocation>
        <location evidence="1">Nucleus</location>
    </subcellularLocation>
</comment>
<dbReference type="GO" id="GO:0000439">
    <property type="term" value="C:transcription factor TFIIH core complex"/>
    <property type="evidence" value="ECO:0007669"/>
    <property type="project" value="InterPro"/>
</dbReference>
<keyword evidence="7" id="KW-1133">Transmembrane helix</keyword>
<dbReference type="InterPro" id="IPR005607">
    <property type="entry name" value="BSD_dom"/>
</dbReference>
<evidence type="ECO:0000256" key="3">
    <source>
        <dbReference type="ARBA" id="ARBA00022737"/>
    </source>
</evidence>
<dbReference type="Gene3D" id="2.30.29.30">
    <property type="entry name" value="Pleckstrin-homology domain (PH domain)/Phosphotyrosine-binding domain (PTB)"/>
    <property type="match status" value="1"/>
</dbReference>
<keyword evidence="4" id="KW-0805">Transcription regulation</keyword>
<sequence>MTGTDLLVRVDFVKFRSSGASRSPIGTFFVYEDRVEWIEKEGTEKLVISFSDIKGQRVSPPNKTKTQLQLCLHNDEQHTFAFVNPNGGKEEHVKERDLVKETLQQSLIRHRQIANQAAARSMKYSRTHEMEAKKKILAENKHIQQLYKHLVSSKLISAQDFWAEYYQKGVEDEEKPGVSGGFLSNIAQSEGVSGVKLNLNVETIQSIFKTYPAVERKHLELVPHEMTEQQFWSKFFQSHYFHRERVANPNISDPFSDCVKIDDAGRMLKIYMQKLLENGVTKSSVDFDHLKDNLDIFKMNASRFFIIFCLLTFSAAHLLKLIYLIIFRDETMFLKKCSRNLDTSVVEMLEQDESFPDDKGPTDRLLNISSDSAALTDLQIVDDSLAELLKHFWMCFPLSTTALEEKVGYTLLNVLCC</sequence>
<comment type="similarity">
    <text evidence="2">Belongs to the TFB1 family.</text>
</comment>
<keyword evidence="10" id="KW-1185">Reference proteome</keyword>
<evidence type="ECO:0000256" key="5">
    <source>
        <dbReference type="ARBA" id="ARBA00023163"/>
    </source>
</evidence>
<feature type="domain" description="BSD" evidence="8">
    <location>
        <begin position="191"/>
        <end position="243"/>
    </location>
</feature>
<dbReference type="STRING" id="51028.A0A0N4V9X1"/>
<evidence type="ECO:0000259" key="8">
    <source>
        <dbReference type="PROSITE" id="PS50858"/>
    </source>
</evidence>
<dbReference type="EMBL" id="UXUI01008643">
    <property type="protein sequence ID" value="VDD92018.1"/>
    <property type="molecule type" value="Genomic_DNA"/>
</dbReference>
<keyword evidence="5" id="KW-0804">Transcription</keyword>
<keyword evidence="3" id="KW-0677">Repeat</keyword>
<protein>
    <submittedName>
        <fullName evidence="11">BSD domain-containing protein</fullName>
    </submittedName>
</protein>
<dbReference type="GO" id="GO:0006351">
    <property type="term" value="P:DNA-templated transcription"/>
    <property type="evidence" value="ECO:0007669"/>
    <property type="project" value="InterPro"/>
</dbReference>
<dbReference type="OrthoDB" id="360521at2759"/>
<reference evidence="11" key="1">
    <citation type="submission" date="2017-02" db="UniProtKB">
        <authorList>
            <consortium name="WormBaseParasite"/>
        </authorList>
    </citation>
    <scope>IDENTIFICATION</scope>
</reference>
<feature type="transmembrane region" description="Helical" evidence="7">
    <location>
        <begin position="304"/>
        <end position="326"/>
    </location>
</feature>
<keyword evidence="7" id="KW-0812">Transmembrane</keyword>
<organism evidence="11">
    <name type="scientific">Enterobius vermicularis</name>
    <name type="common">Human pinworm</name>
    <dbReference type="NCBI Taxonomy" id="51028"/>
    <lineage>
        <taxon>Eukaryota</taxon>
        <taxon>Metazoa</taxon>
        <taxon>Ecdysozoa</taxon>
        <taxon>Nematoda</taxon>
        <taxon>Chromadorea</taxon>
        <taxon>Rhabditida</taxon>
        <taxon>Spirurina</taxon>
        <taxon>Oxyuridomorpha</taxon>
        <taxon>Oxyuroidea</taxon>
        <taxon>Oxyuridae</taxon>
        <taxon>Enterobius</taxon>
    </lineage>
</organism>
<dbReference type="InterPro" id="IPR035925">
    <property type="entry name" value="BSD_dom_sf"/>
</dbReference>
<dbReference type="SUPFAM" id="SSF140383">
    <property type="entry name" value="BSD domain-like"/>
    <property type="match status" value="2"/>
</dbReference>
<feature type="domain" description="BSD" evidence="8">
    <location>
        <begin position="118"/>
        <end position="166"/>
    </location>
</feature>
<evidence type="ECO:0000256" key="4">
    <source>
        <dbReference type="ARBA" id="ARBA00023015"/>
    </source>
</evidence>
<accession>A0A0N4V9X1</accession>
<dbReference type="Pfam" id="PF08567">
    <property type="entry name" value="PH_TFIIH"/>
    <property type="match status" value="1"/>
</dbReference>
<evidence type="ECO:0000313" key="10">
    <source>
        <dbReference type="Proteomes" id="UP000274131"/>
    </source>
</evidence>
<evidence type="ECO:0000313" key="9">
    <source>
        <dbReference type="EMBL" id="VDD92018.1"/>
    </source>
</evidence>
<proteinExistence type="inferred from homology"/>
<dbReference type="AlphaFoldDB" id="A0A0N4V9X1"/>
<dbReference type="WBParaSite" id="EVEC_0000724801-mRNA-1">
    <property type="protein sequence ID" value="EVEC_0000724801-mRNA-1"/>
    <property type="gene ID" value="EVEC_0000724801"/>
</dbReference>
<dbReference type="Gene3D" id="1.10.3970.10">
    <property type="entry name" value="BSD domain"/>
    <property type="match status" value="1"/>
</dbReference>
<dbReference type="InterPro" id="IPR013876">
    <property type="entry name" value="TFIIH_BTF_p62_N"/>
</dbReference>
<dbReference type="PANTHER" id="PTHR12856">
    <property type="entry name" value="TRANSCRIPTION INITIATION FACTOR IIH-RELATED"/>
    <property type="match status" value="1"/>
</dbReference>
<evidence type="ECO:0000256" key="7">
    <source>
        <dbReference type="SAM" id="Phobius"/>
    </source>
</evidence>
<dbReference type="CDD" id="cd13229">
    <property type="entry name" value="PH_TFIIH"/>
    <property type="match status" value="1"/>
</dbReference>
<dbReference type="SUPFAM" id="SSF50729">
    <property type="entry name" value="PH domain-like"/>
    <property type="match status" value="1"/>
</dbReference>
<gene>
    <name evidence="9" type="ORF">EVEC_LOCUS6769</name>
</gene>
<dbReference type="InterPro" id="IPR011993">
    <property type="entry name" value="PH-like_dom_sf"/>
</dbReference>
<dbReference type="GO" id="GO:0006289">
    <property type="term" value="P:nucleotide-excision repair"/>
    <property type="evidence" value="ECO:0007669"/>
    <property type="project" value="InterPro"/>
</dbReference>